<evidence type="ECO:0000313" key="2">
    <source>
        <dbReference type="Proteomes" id="UP000218944"/>
    </source>
</evidence>
<gene>
    <name evidence="1" type="ORF">CK936_03120</name>
</gene>
<dbReference type="EMBL" id="NSJV01000061">
    <property type="protein sequence ID" value="PAU50345.1"/>
    <property type="molecule type" value="Genomic_DNA"/>
</dbReference>
<sequence>MHSRHPRTTGASDAEADAWADVLVRYSLLHSAVRAPNGQWLVQHTPDAPALIVDGPAAMVDLAADIQHRIRTTRTRIR</sequence>
<dbReference type="AlphaFoldDB" id="A0A2A2DFN7"/>
<evidence type="ECO:0000313" key="1">
    <source>
        <dbReference type="EMBL" id="PAU50345.1"/>
    </source>
</evidence>
<comment type="caution">
    <text evidence="1">The sequence shown here is derived from an EMBL/GenBank/DDBJ whole genome shotgun (WGS) entry which is preliminary data.</text>
</comment>
<keyword evidence="2" id="KW-1185">Reference proteome</keyword>
<name>A0A2A2DFN7_9ACTN</name>
<proteinExistence type="predicted"/>
<protein>
    <submittedName>
        <fullName evidence="1">Uncharacterized protein</fullName>
    </submittedName>
</protein>
<reference evidence="1 2" key="1">
    <citation type="submission" date="2017-08" db="EMBL/GenBank/DDBJ databases">
        <title>Genome sequence of Streptomyces albireticuli NRRL B-1670.</title>
        <authorList>
            <person name="Graham D.E."/>
            <person name="Mahan K.M."/>
            <person name="Klingeman D.M."/>
            <person name="Hettich R.L."/>
            <person name="Parry R.J."/>
            <person name="Spain J.C."/>
        </authorList>
    </citation>
    <scope>NUCLEOTIDE SEQUENCE [LARGE SCALE GENOMIC DNA]</scope>
    <source>
        <strain evidence="1 2">NRRL B-1670</strain>
    </source>
</reference>
<dbReference type="Proteomes" id="UP000218944">
    <property type="component" value="Unassembled WGS sequence"/>
</dbReference>
<organism evidence="1 2">
    <name type="scientific">Streptomyces albireticuli</name>
    <dbReference type="NCBI Taxonomy" id="1940"/>
    <lineage>
        <taxon>Bacteria</taxon>
        <taxon>Bacillati</taxon>
        <taxon>Actinomycetota</taxon>
        <taxon>Actinomycetes</taxon>
        <taxon>Kitasatosporales</taxon>
        <taxon>Streptomycetaceae</taxon>
        <taxon>Streptomyces</taxon>
    </lineage>
</organism>
<accession>A0A2A2DFN7</accession>